<evidence type="ECO:0000256" key="10">
    <source>
        <dbReference type="ARBA" id="ARBA00022989"/>
    </source>
</evidence>
<dbReference type="GO" id="GO:0046872">
    <property type="term" value="F:metal ion binding"/>
    <property type="evidence" value="ECO:0007669"/>
    <property type="project" value="UniProtKB-UniRule"/>
</dbReference>
<dbReference type="InterPro" id="IPR000644">
    <property type="entry name" value="CBS_dom"/>
</dbReference>
<dbReference type="GO" id="GO:0006508">
    <property type="term" value="P:proteolysis"/>
    <property type="evidence" value="ECO:0007669"/>
    <property type="project" value="UniProtKB-KW"/>
</dbReference>
<keyword evidence="3 14" id="KW-1003">Cell membrane</keyword>
<feature type="binding site" evidence="16">
    <location>
        <position position="87"/>
    </location>
    <ligand>
        <name>Zn(2+)</name>
        <dbReference type="ChEBI" id="CHEBI:29105"/>
        <note>catalytic</note>
    </ligand>
</feature>
<keyword evidence="5 14" id="KW-0812">Transmembrane</keyword>
<dbReference type="Proteomes" id="UP000280417">
    <property type="component" value="Unassembled WGS sequence"/>
</dbReference>
<organism evidence="19 20">
    <name type="scientific">Aerophobetes bacterium</name>
    <dbReference type="NCBI Taxonomy" id="2030807"/>
    <lineage>
        <taxon>Bacteria</taxon>
        <taxon>Candidatus Aerophobota</taxon>
    </lineage>
</organism>
<dbReference type="EMBL" id="QMQA01000003">
    <property type="protein sequence ID" value="RLE15468.1"/>
    <property type="molecule type" value="Genomic_DNA"/>
</dbReference>
<feature type="transmembrane region" description="Helical" evidence="14">
    <location>
        <begin position="154"/>
        <end position="176"/>
    </location>
</feature>
<dbReference type="InterPro" id="IPR008915">
    <property type="entry name" value="Peptidase_M50"/>
</dbReference>
<dbReference type="InterPro" id="IPR016483">
    <property type="entry name" value="UCP006404_Pept_M50_CBS"/>
</dbReference>
<dbReference type="PANTHER" id="PTHR39188:SF3">
    <property type="entry name" value="STAGE IV SPORULATION PROTEIN FB"/>
    <property type="match status" value="1"/>
</dbReference>
<feature type="transmembrane region" description="Helical" evidence="14">
    <location>
        <begin position="125"/>
        <end position="147"/>
    </location>
</feature>
<evidence type="ECO:0000256" key="17">
    <source>
        <dbReference type="PROSITE-ProRule" id="PRU00703"/>
    </source>
</evidence>
<evidence type="ECO:0000256" key="3">
    <source>
        <dbReference type="ARBA" id="ARBA00022475"/>
    </source>
</evidence>
<dbReference type="Pfam" id="PF00571">
    <property type="entry name" value="CBS"/>
    <property type="match status" value="2"/>
</dbReference>
<keyword evidence="8 14" id="KW-0378">Hydrolase</keyword>
<evidence type="ECO:0000313" key="19">
    <source>
        <dbReference type="EMBL" id="RLE15468.1"/>
    </source>
</evidence>
<dbReference type="GO" id="GO:0005886">
    <property type="term" value="C:plasma membrane"/>
    <property type="evidence" value="ECO:0007669"/>
    <property type="project" value="UniProtKB-SubCell"/>
</dbReference>
<evidence type="ECO:0000256" key="13">
    <source>
        <dbReference type="ARBA" id="ARBA00023136"/>
    </source>
</evidence>
<evidence type="ECO:0000256" key="5">
    <source>
        <dbReference type="ARBA" id="ARBA00022692"/>
    </source>
</evidence>
<keyword evidence="6 14" id="KW-0479">Metal-binding</keyword>
<keyword evidence="13 14" id="KW-0472">Membrane</keyword>
<evidence type="ECO:0000256" key="12">
    <source>
        <dbReference type="ARBA" id="ARBA00023122"/>
    </source>
</evidence>
<evidence type="ECO:0000256" key="14">
    <source>
        <dbReference type="PIRNR" id="PIRNR006404"/>
    </source>
</evidence>
<evidence type="ECO:0000256" key="16">
    <source>
        <dbReference type="PIRSR" id="PIRSR006404-2"/>
    </source>
</evidence>
<comment type="subcellular location">
    <subcellularLocation>
        <location evidence="1 14">Cell membrane</location>
        <topology evidence="1 14">Multi-pass membrane protein</topology>
    </subcellularLocation>
</comment>
<proteinExistence type="inferred from homology"/>
<dbReference type="GO" id="GO:0008237">
    <property type="term" value="F:metallopeptidase activity"/>
    <property type="evidence" value="ECO:0007669"/>
    <property type="project" value="UniProtKB-UniRule"/>
</dbReference>
<protein>
    <recommendedName>
        <fullName evidence="14">Zinc metalloprotease</fullName>
    </recommendedName>
</protein>
<feature type="binding site" evidence="16">
    <location>
        <position position="83"/>
    </location>
    <ligand>
        <name>Zn(2+)</name>
        <dbReference type="ChEBI" id="CHEBI:29105"/>
        <note>catalytic</note>
    </ligand>
</feature>
<feature type="transmembrane region" description="Helical" evidence="14">
    <location>
        <begin position="63"/>
        <end position="82"/>
    </location>
</feature>
<evidence type="ECO:0000259" key="18">
    <source>
        <dbReference type="PROSITE" id="PS51371"/>
    </source>
</evidence>
<evidence type="ECO:0000256" key="9">
    <source>
        <dbReference type="ARBA" id="ARBA00022833"/>
    </source>
</evidence>
<dbReference type="SUPFAM" id="SSF54631">
    <property type="entry name" value="CBS-domain pair"/>
    <property type="match status" value="1"/>
</dbReference>
<comment type="similarity">
    <text evidence="2 14">Belongs to the peptidase M50B family.</text>
</comment>
<comment type="cofactor">
    <cofactor evidence="14 16">
        <name>Zn(2+)</name>
        <dbReference type="ChEBI" id="CHEBI:29105"/>
    </cofactor>
    <text evidence="14 16">Binds 1 zinc ion per subunit.</text>
</comment>
<dbReference type="CDD" id="cd06164">
    <property type="entry name" value="S2P-M50_SpoIVFB_CBS"/>
    <property type="match status" value="1"/>
</dbReference>
<accession>A0A662DKQ5</accession>
<sequence>MEKQKISGALAPSLTARTGSFKLLSIFGISIHINYTWFIVVVLVAWSLASGYFPQQVPGRSSLIYWGMGFLASIVFFLCILAHEMSHSYMSKKSGIPVPRITLFVFGGVAHISREPGDPGTEFKIALAGPLMSAILWGLFFGLWVLFGTIYETSLISALFGILAVVNGAVAIFNLVPGFPLDGGRLLRAYIWKKTGNLNKATFITSQVGKVFAIGLIFLGFFQLLVGEIIGGMWLIFIGFFLEQAATSGYQQTLLRESLTGTKVKEIMSPDPISVNESISLNELVENFFFKHRFASYPVVKDGKFLGYVTLNHIKHLPRERWDKLRVADVMNTLPPELFLHPEEEAVEALSKMVRSGRGRLPVVDKEKLVGILTRKDVMSFLQIKTDLGIHKPRTT</sequence>
<dbReference type="Pfam" id="PF02163">
    <property type="entry name" value="Peptidase_M50"/>
    <property type="match status" value="2"/>
</dbReference>
<feature type="active site" evidence="15">
    <location>
        <position position="84"/>
    </location>
</feature>
<keyword evidence="12 17" id="KW-0129">CBS domain</keyword>
<dbReference type="PANTHER" id="PTHR39188">
    <property type="entry name" value="MEMBRANE-ASSOCIATED ZINC METALLOPROTEASE M50B"/>
    <property type="match status" value="1"/>
</dbReference>
<evidence type="ECO:0000256" key="4">
    <source>
        <dbReference type="ARBA" id="ARBA00022670"/>
    </source>
</evidence>
<dbReference type="PIRSF" id="PIRSF006404">
    <property type="entry name" value="UCP006404_Pept_M50_CBS"/>
    <property type="match status" value="1"/>
</dbReference>
<feature type="transmembrane region" description="Helical" evidence="14">
    <location>
        <begin position="21"/>
        <end position="48"/>
    </location>
</feature>
<evidence type="ECO:0000313" key="20">
    <source>
        <dbReference type="Proteomes" id="UP000280417"/>
    </source>
</evidence>
<keyword evidence="10 14" id="KW-1133">Transmembrane helix</keyword>
<dbReference type="PROSITE" id="PS51371">
    <property type="entry name" value="CBS"/>
    <property type="match status" value="2"/>
</dbReference>
<evidence type="ECO:0000256" key="6">
    <source>
        <dbReference type="ARBA" id="ARBA00022723"/>
    </source>
</evidence>
<feature type="domain" description="CBS" evidence="18">
    <location>
        <begin position="331"/>
        <end position="388"/>
    </location>
</feature>
<evidence type="ECO:0000256" key="2">
    <source>
        <dbReference type="ARBA" id="ARBA00007931"/>
    </source>
</evidence>
<feature type="transmembrane region" description="Helical" evidence="14">
    <location>
        <begin position="212"/>
        <end position="242"/>
    </location>
</feature>
<gene>
    <name evidence="19" type="ORF">DRJ04_00280</name>
</gene>
<feature type="transmembrane region" description="Helical" evidence="14">
    <location>
        <begin position="94"/>
        <end position="113"/>
    </location>
</feature>
<name>A0A662DKQ5_UNCAE</name>
<comment type="caution">
    <text evidence="19">The sequence shown here is derived from an EMBL/GenBank/DDBJ whole genome shotgun (WGS) entry which is preliminary data.</text>
</comment>
<evidence type="ECO:0000256" key="8">
    <source>
        <dbReference type="ARBA" id="ARBA00022801"/>
    </source>
</evidence>
<dbReference type="AlphaFoldDB" id="A0A662DKQ5"/>
<keyword evidence="11 14" id="KW-0482">Metalloprotease</keyword>
<feature type="binding site" evidence="16">
    <location>
        <position position="182"/>
    </location>
    <ligand>
        <name>Zn(2+)</name>
        <dbReference type="ChEBI" id="CHEBI:29105"/>
        <note>catalytic</note>
    </ligand>
</feature>
<keyword evidence="9 14" id="KW-0862">Zinc</keyword>
<evidence type="ECO:0000256" key="7">
    <source>
        <dbReference type="ARBA" id="ARBA00022737"/>
    </source>
</evidence>
<evidence type="ECO:0000256" key="15">
    <source>
        <dbReference type="PIRSR" id="PIRSR006404-1"/>
    </source>
</evidence>
<evidence type="ECO:0000256" key="1">
    <source>
        <dbReference type="ARBA" id="ARBA00004651"/>
    </source>
</evidence>
<reference evidence="19 20" key="1">
    <citation type="submission" date="2018-06" db="EMBL/GenBank/DDBJ databases">
        <title>Extensive metabolic versatility and redundancy in microbially diverse, dynamic hydrothermal sediments.</title>
        <authorList>
            <person name="Dombrowski N."/>
            <person name="Teske A."/>
            <person name="Baker B.J."/>
        </authorList>
    </citation>
    <scope>NUCLEOTIDE SEQUENCE [LARGE SCALE GENOMIC DNA]</scope>
    <source>
        <strain evidence="19">B3_G15</strain>
    </source>
</reference>
<dbReference type="SMART" id="SM00116">
    <property type="entry name" value="CBS"/>
    <property type="match status" value="2"/>
</dbReference>
<evidence type="ECO:0000256" key="11">
    <source>
        <dbReference type="ARBA" id="ARBA00023049"/>
    </source>
</evidence>
<dbReference type="InterPro" id="IPR046342">
    <property type="entry name" value="CBS_dom_sf"/>
</dbReference>
<dbReference type="Gene3D" id="3.10.580.10">
    <property type="entry name" value="CBS-domain"/>
    <property type="match status" value="2"/>
</dbReference>
<feature type="domain" description="CBS" evidence="18">
    <location>
        <begin position="268"/>
        <end position="324"/>
    </location>
</feature>
<keyword evidence="7" id="KW-0677">Repeat</keyword>
<keyword evidence="4 14" id="KW-0645">Protease</keyword>